<dbReference type="Pfam" id="PF00005">
    <property type="entry name" value="ABC_tran"/>
    <property type="match status" value="1"/>
</dbReference>
<evidence type="ECO:0000256" key="3">
    <source>
        <dbReference type="ARBA" id="ARBA00022840"/>
    </source>
</evidence>
<feature type="domain" description="ABC transporter" evidence="4">
    <location>
        <begin position="11"/>
        <end position="247"/>
    </location>
</feature>
<keyword evidence="2" id="KW-0547">Nucleotide-binding</keyword>
<evidence type="ECO:0000256" key="2">
    <source>
        <dbReference type="ARBA" id="ARBA00022741"/>
    </source>
</evidence>
<dbReference type="GO" id="GO:0016887">
    <property type="term" value="F:ATP hydrolysis activity"/>
    <property type="evidence" value="ECO:0007669"/>
    <property type="project" value="InterPro"/>
</dbReference>
<keyword evidence="1" id="KW-0813">Transport</keyword>
<keyword evidence="6" id="KW-1185">Reference proteome</keyword>
<name>A0A1I4RIM5_9BACT</name>
<dbReference type="InterPro" id="IPR027417">
    <property type="entry name" value="P-loop_NTPase"/>
</dbReference>
<evidence type="ECO:0000313" key="5">
    <source>
        <dbReference type="EMBL" id="SFM52101.1"/>
    </source>
</evidence>
<evidence type="ECO:0000259" key="4">
    <source>
        <dbReference type="PROSITE" id="PS50893"/>
    </source>
</evidence>
<organism evidence="5 6">
    <name type="scientific">Thermodesulforhabdus norvegica</name>
    <dbReference type="NCBI Taxonomy" id="39841"/>
    <lineage>
        <taxon>Bacteria</taxon>
        <taxon>Pseudomonadati</taxon>
        <taxon>Thermodesulfobacteriota</taxon>
        <taxon>Syntrophobacteria</taxon>
        <taxon>Syntrophobacterales</taxon>
        <taxon>Thermodesulforhabdaceae</taxon>
        <taxon>Thermodesulforhabdus</taxon>
    </lineage>
</organism>
<evidence type="ECO:0000256" key="1">
    <source>
        <dbReference type="ARBA" id="ARBA00022448"/>
    </source>
</evidence>
<dbReference type="OrthoDB" id="9802264at2"/>
<protein>
    <submittedName>
        <fullName evidence="5">Phospholipid/cholesterol/gamma-HCH transport system ATP-binding protein</fullName>
    </submittedName>
</protein>
<keyword evidence="3 5" id="KW-0067">ATP-binding</keyword>
<dbReference type="InterPro" id="IPR017871">
    <property type="entry name" value="ABC_transporter-like_CS"/>
</dbReference>
<dbReference type="SUPFAM" id="SSF52540">
    <property type="entry name" value="P-loop containing nucleoside triphosphate hydrolases"/>
    <property type="match status" value="1"/>
</dbReference>
<dbReference type="STRING" id="39841.SAMN05660836_00640"/>
<reference evidence="6" key="1">
    <citation type="submission" date="2016-10" db="EMBL/GenBank/DDBJ databases">
        <authorList>
            <person name="Varghese N."/>
            <person name="Submissions S."/>
        </authorList>
    </citation>
    <scope>NUCLEOTIDE SEQUENCE [LARGE SCALE GENOMIC DNA]</scope>
    <source>
        <strain evidence="6">DSM 9990</strain>
    </source>
</reference>
<proteinExistence type="predicted"/>
<dbReference type="PANTHER" id="PTHR43023:SF3">
    <property type="entry name" value="PROTEIN TRIGALACTOSYLDIACYLGLYCEROL 3, CHLOROPLASTIC"/>
    <property type="match status" value="1"/>
</dbReference>
<dbReference type="InterPro" id="IPR003439">
    <property type="entry name" value="ABC_transporter-like_ATP-bd"/>
</dbReference>
<dbReference type="GO" id="GO:0005524">
    <property type="term" value="F:ATP binding"/>
    <property type="evidence" value="ECO:0007669"/>
    <property type="project" value="UniProtKB-KW"/>
</dbReference>
<dbReference type="Gene3D" id="3.40.50.300">
    <property type="entry name" value="P-loop containing nucleotide triphosphate hydrolases"/>
    <property type="match status" value="1"/>
</dbReference>
<sequence>MLLDGKDGEVLRTENLTVGYGGEPTLVRVSLSVDKGEIVTVLGTSGCGKSTLLKCLVGLLSPIEGSVFLFGKNVTIEGFTLDVRLKMGVLFQASGLIGSLSLYENVALPLREHTAWPEDWINDMVYEKLRTVGLEGYANYLPSELSGGMKKRAGLARALVMDPPLLFCDEPLAGLDPITASEIDHLLLDLNRNLGITMVVVTHELSSIERISDRCIMLDRSVRGILATGTVEELKEHENPIVRAFFARGRLKT</sequence>
<dbReference type="SMART" id="SM00382">
    <property type="entry name" value="AAA"/>
    <property type="match status" value="1"/>
</dbReference>
<evidence type="ECO:0000313" key="6">
    <source>
        <dbReference type="Proteomes" id="UP000199611"/>
    </source>
</evidence>
<dbReference type="Proteomes" id="UP000199611">
    <property type="component" value="Unassembled WGS sequence"/>
</dbReference>
<dbReference type="AlphaFoldDB" id="A0A1I4RIM5"/>
<dbReference type="PROSITE" id="PS50893">
    <property type="entry name" value="ABC_TRANSPORTER_2"/>
    <property type="match status" value="1"/>
</dbReference>
<gene>
    <name evidence="5" type="ORF">SAMN05660836_00640</name>
</gene>
<accession>A0A1I4RIM5</accession>
<dbReference type="PROSITE" id="PS00211">
    <property type="entry name" value="ABC_TRANSPORTER_1"/>
    <property type="match status" value="1"/>
</dbReference>
<dbReference type="RefSeq" id="WP_093393409.1">
    <property type="nucleotide sequence ID" value="NZ_FOUU01000001.1"/>
</dbReference>
<dbReference type="PANTHER" id="PTHR43023">
    <property type="entry name" value="PROTEIN TRIGALACTOSYLDIACYLGLYCEROL 3, CHLOROPLASTIC"/>
    <property type="match status" value="1"/>
</dbReference>
<dbReference type="InterPro" id="IPR003593">
    <property type="entry name" value="AAA+_ATPase"/>
</dbReference>
<dbReference type="EMBL" id="FOUU01000001">
    <property type="protein sequence ID" value="SFM52101.1"/>
    <property type="molecule type" value="Genomic_DNA"/>
</dbReference>